<dbReference type="CDD" id="cd01192">
    <property type="entry name" value="INT_C_like_3"/>
    <property type="match status" value="1"/>
</dbReference>
<dbReference type="InterPro" id="IPR050090">
    <property type="entry name" value="Tyrosine_recombinase_XerCD"/>
</dbReference>
<accession>A0A081NWP1</accession>
<evidence type="ECO:0000313" key="4">
    <source>
        <dbReference type="Proteomes" id="UP000028123"/>
    </source>
</evidence>
<evidence type="ECO:0000256" key="1">
    <source>
        <dbReference type="ARBA" id="ARBA00023172"/>
    </source>
</evidence>
<dbReference type="PROSITE" id="PS51898">
    <property type="entry name" value="TYR_RECOMBINASE"/>
    <property type="match status" value="1"/>
</dbReference>
<name>A0A081NWP1_9BACL</name>
<dbReference type="PANTHER" id="PTHR30349">
    <property type="entry name" value="PHAGE INTEGRASE-RELATED"/>
    <property type="match status" value="1"/>
</dbReference>
<gene>
    <name evidence="3" type="ORF">ET33_21190</name>
</gene>
<dbReference type="InterPro" id="IPR002104">
    <property type="entry name" value="Integrase_catalytic"/>
</dbReference>
<evidence type="ECO:0000313" key="3">
    <source>
        <dbReference type="EMBL" id="KEQ22864.1"/>
    </source>
</evidence>
<protein>
    <submittedName>
        <fullName evidence="3">Integrase</fullName>
    </submittedName>
</protein>
<dbReference type="Gene3D" id="1.10.443.10">
    <property type="entry name" value="Intergrase catalytic core"/>
    <property type="match status" value="1"/>
</dbReference>
<dbReference type="PANTHER" id="PTHR30349:SF82">
    <property type="entry name" value="INTEGRASE_RECOMBINASE YOEC-RELATED"/>
    <property type="match status" value="1"/>
</dbReference>
<dbReference type="InterPro" id="IPR011010">
    <property type="entry name" value="DNA_brk_join_enz"/>
</dbReference>
<dbReference type="InterPro" id="IPR013762">
    <property type="entry name" value="Integrase-like_cat_sf"/>
</dbReference>
<keyword evidence="4" id="KW-1185">Reference proteome</keyword>
<organism evidence="3 4">
    <name type="scientific">Paenibacillus tyrfis</name>
    <dbReference type="NCBI Taxonomy" id="1501230"/>
    <lineage>
        <taxon>Bacteria</taxon>
        <taxon>Bacillati</taxon>
        <taxon>Bacillota</taxon>
        <taxon>Bacilli</taxon>
        <taxon>Bacillales</taxon>
        <taxon>Paenibacillaceae</taxon>
        <taxon>Paenibacillus</taxon>
    </lineage>
</organism>
<proteinExistence type="predicted"/>
<keyword evidence="1" id="KW-0233">DNA recombination</keyword>
<dbReference type="GO" id="GO:0006310">
    <property type="term" value="P:DNA recombination"/>
    <property type="evidence" value="ECO:0007669"/>
    <property type="project" value="UniProtKB-KW"/>
</dbReference>
<dbReference type="SUPFAM" id="SSF56349">
    <property type="entry name" value="DNA breaking-rejoining enzymes"/>
    <property type="match status" value="1"/>
</dbReference>
<dbReference type="GO" id="GO:0003677">
    <property type="term" value="F:DNA binding"/>
    <property type="evidence" value="ECO:0007669"/>
    <property type="project" value="InterPro"/>
</dbReference>
<dbReference type="Pfam" id="PF00589">
    <property type="entry name" value="Phage_integrase"/>
    <property type="match status" value="1"/>
</dbReference>
<dbReference type="AlphaFoldDB" id="A0A081NWP1"/>
<comment type="caution">
    <text evidence="3">The sequence shown here is derived from an EMBL/GenBank/DDBJ whole genome shotgun (WGS) entry which is preliminary data.</text>
</comment>
<dbReference type="Proteomes" id="UP000028123">
    <property type="component" value="Unassembled WGS sequence"/>
</dbReference>
<dbReference type="eggNOG" id="COG0582">
    <property type="taxonomic scope" value="Bacteria"/>
</dbReference>
<dbReference type="GO" id="GO:0015074">
    <property type="term" value="P:DNA integration"/>
    <property type="evidence" value="ECO:0007669"/>
    <property type="project" value="InterPro"/>
</dbReference>
<feature type="domain" description="Tyr recombinase" evidence="2">
    <location>
        <begin position="1"/>
        <end position="176"/>
    </location>
</feature>
<dbReference type="OrthoDB" id="9788852at2"/>
<sequence>MQFVQPIRDPEILADIKYHLKDTNYRNYIMVMIGINTGLRISDILKLRVRDVVGTHIVIKELKTGKTKRILITGDLKRELQEHIRDKPGIEFLIKSREGHNRAITPSMAYKIMRSIAEEFALKEIGCHSLRKTFGYFFYKQYNDIALLMRLFNHSSEKVTLRYIGVEQDTMDVHLKRFKV</sequence>
<evidence type="ECO:0000259" key="2">
    <source>
        <dbReference type="PROSITE" id="PS51898"/>
    </source>
</evidence>
<dbReference type="EMBL" id="JNVM01000031">
    <property type="protein sequence ID" value="KEQ22864.1"/>
    <property type="molecule type" value="Genomic_DNA"/>
</dbReference>
<reference evidence="3 4" key="1">
    <citation type="submission" date="2014-06" db="EMBL/GenBank/DDBJ databases">
        <title>Draft genome sequence of Paenibacillus sp. MSt1.</title>
        <authorList>
            <person name="Aw Y.K."/>
            <person name="Ong K.S."/>
            <person name="Gan H.M."/>
            <person name="Lee S.M."/>
        </authorList>
    </citation>
    <scope>NUCLEOTIDE SEQUENCE [LARGE SCALE GENOMIC DNA]</scope>
    <source>
        <strain evidence="3 4">MSt1</strain>
    </source>
</reference>
<dbReference type="RefSeq" id="WP_036690180.1">
    <property type="nucleotide sequence ID" value="NZ_JNVM01000031.1"/>
</dbReference>